<evidence type="ECO:0000313" key="1">
    <source>
        <dbReference type="EMBL" id="ETO11363.1"/>
    </source>
</evidence>
<accession>X6MBJ4</accession>
<sequence>MRDLVACASNAGGILHLTNAHFNVDIQQINMIRGTQHKGVVDSFYILVGTEFVKWCLDVFHFILFCLLLAVPWRWIECLIVVLQHPKKWYTKMNKECLGMMEHAHSLFTRLHDFLFEPTLNDLVKEAGVLTTMMSVEGMPQYRAASSNIIKAWCDQMQNGFFQFEQEIFKEEASSLTGEIANLPLMEMKVATYDMVVKKTSHAADKLKLNVPVTGTMMNEVFQIQLIQFWLKMIDIRATMHQNHQQMVEETRII</sequence>
<keyword evidence="2" id="KW-1185">Reference proteome</keyword>
<name>X6MBJ4_RETFI</name>
<evidence type="ECO:0000313" key="2">
    <source>
        <dbReference type="Proteomes" id="UP000023152"/>
    </source>
</evidence>
<dbReference type="AlphaFoldDB" id="X6MBJ4"/>
<reference evidence="1 2" key="1">
    <citation type="journal article" date="2013" name="Curr. Biol.">
        <title>The Genome of the Foraminiferan Reticulomyxa filosa.</title>
        <authorList>
            <person name="Glockner G."/>
            <person name="Hulsmann N."/>
            <person name="Schleicher M."/>
            <person name="Noegel A.A."/>
            <person name="Eichinger L."/>
            <person name="Gallinger C."/>
            <person name="Pawlowski J."/>
            <person name="Sierra R."/>
            <person name="Euteneuer U."/>
            <person name="Pillet L."/>
            <person name="Moustafa A."/>
            <person name="Platzer M."/>
            <person name="Groth M."/>
            <person name="Szafranski K."/>
            <person name="Schliwa M."/>
        </authorList>
    </citation>
    <scope>NUCLEOTIDE SEQUENCE [LARGE SCALE GENOMIC DNA]</scope>
</reference>
<comment type="caution">
    <text evidence="1">The sequence shown here is derived from an EMBL/GenBank/DDBJ whole genome shotgun (WGS) entry which is preliminary data.</text>
</comment>
<feature type="non-terminal residue" evidence="1">
    <location>
        <position position="254"/>
    </location>
</feature>
<dbReference type="Proteomes" id="UP000023152">
    <property type="component" value="Unassembled WGS sequence"/>
</dbReference>
<gene>
    <name evidence="1" type="ORF">RFI_26013</name>
</gene>
<organism evidence="1 2">
    <name type="scientific">Reticulomyxa filosa</name>
    <dbReference type="NCBI Taxonomy" id="46433"/>
    <lineage>
        <taxon>Eukaryota</taxon>
        <taxon>Sar</taxon>
        <taxon>Rhizaria</taxon>
        <taxon>Retaria</taxon>
        <taxon>Foraminifera</taxon>
        <taxon>Monothalamids</taxon>
        <taxon>Reticulomyxidae</taxon>
        <taxon>Reticulomyxa</taxon>
    </lineage>
</organism>
<protein>
    <submittedName>
        <fullName evidence="1">Uncharacterized protein</fullName>
    </submittedName>
</protein>
<dbReference type="EMBL" id="ASPP01022547">
    <property type="protein sequence ID" value="ETO11363.1"/>
    <property type="molecule type" value="Genomic_DNA"/>
</dbReference>
<proteinExistence type="predicted"/>